<dbReference type="Proteomes" id="UP000366872">
    <property type="component" value="Unassembled WGS sequence"/>
</dbReference>
<sequence length="611" mass="68599">MKGAPSGFMVSLLVHAAAFTLAGLLVVFNVVQKEEKKFVPPKPVDRPKMKLKKPKVKIKKTAKPKSTTRIVTKVKQANMPDIQLPEMSGMGGEGFEIGGFDIMPDLGELSLLGSDQTIGNDLEGTFYDFKRNRSGGYISMDGENWQRGVHNFLRRGWRTSNLSKYYRAPKKIYTTCLVIPPVLSSIAPSAFGDKDASGVYWMVHYKGQIAHNKKITFRFHGIGDGFIAVRVNGEMVLLTEWTHVDTGLSNMEGAITGNLWESDSADSRKYVMGNSRAVVGSWITLEPGEAQDIDIAIGDQGGQAAAMLAVEVEGVEYEKSSQGGPILPAFKTEKISRDLMDIIYKDLVEEEVSLTAGPVFNDFGSYEAVPEETVTEEKVPMVEPAPPVEISPMRTWAFEKPLEAELVTVLGREVVLKNTKGKTIKVPTNRFNESDMEYIELSRPPKFDINFTRNNQQRLFKNRMEVGEPRPPQTLSRYGVRIKQTGSGSYNHELKVELFAIGQERLGDRYILFDRQTTRFIPTVENGRSHEFLSERTVVMDNYEVDAEPRGERYAGYLVTITDKRGEVIAVDTSNQWLLDHIDNLKKQKPGNYMDKACTRVFPTRPPKTRY</sequence>
<evidence type="ECO:0000313" key="1">
    <source>
        <dbReference type="EMBL" id="VGO16429.1"/>
    </source>
</evidence>
<dbReference type="AlphaFoldDB" id="A0A6C2U963"/>
<dbReference type="EMBL" id="CAAHFG010000003">
    <property type="protein sequence ID" value="VGO16429.1"/>
    <property type="molecule type" value="Genomic_DNA"/>
</dbReference>
<dbReference type="Gene3D" id="2.30.30.700">
    <property type="entry name" value="SLA1 homology domain 1"/>
    <property type="match status" value="1"/>
</dbReference>
<name>A0A6C2U963_PONDE</name>
<gene>
    <name evidence="1" type="ORF">PDESU_05020</name>
</gene>
<proteinExistence type="predicted"/>
<protein>
    <recommendedName>
        <fullName evidence="3">SLA1 homology domain-containing protein</fullName>
    </recommendedName>
</protein>
<evidence type="ECO:0008006" key="3">
    <source>
        <dbReference type="Google" id="ProtNLM"/>
    </source>
</evidence>
<keyword evidence="2" id="KW-1185">Reference proteome</keyword>
<accession>A0A6C2U963</accession>
<organism evidence="1 2">
    <name type="scientific">Pontiella desulfatans</name>
    <dbReference type="NCBI Taxonomy" id="2750659"/>
    <lineage>
        <taxon>Bacteria</taxon>
        <taxon>Pseudomonadati</taxon>
        <taxon>Kiritimatiellota</taxon>
        <taxon>Kiritimatiellia</taxon>
        <taxon>Kiritimatiellales</taxon>
        <taxon>Pontiellaceae</taxon>
        <taxon>Pontiella</taxon>
    </lineage>
</organism>
<reference evidence="1 2" key="1">
    <citation type="submission" date="2019-04" db="EMBL/GenBank/DDBJ databases">
        <authorList>
            <person name="Van Vliet M D."/>
        </authorList>
    </citation>
    <scope>NUCLEOTIDE SEQUENCE [LARGE SCALE GENOMIC DNA]</scope>
    <source>
        <strain evidence="1 2">F1</strain>
    </source>
</reference>
<evidence type="ECO:0000313" key="2">
    <source>
        <dbReference type="Proteomes" id="UP000366872"/>
    </source>
</evidence>